<dbReference type="AlphaFoldDB" id="A0A9P1CLW1"/>
<keyword evidence="4" id="KW-1185">Reference proteome</keyword>
<reference evidence="2" key="1">
    <citation type="submission" date="2022-10" db="EMBL/GenBank/DDBJ databases">
        <authorList>
            <person name="Chen Y."/>
            <person name="Dougan E. K."/>
            <person name="Chan C."/>
            <person name="Rhodes N."/>
            <person name="Thang M."/>
        </authorList>
    </citation>
    <scope>NUCLEOTIDE SEQUENCE</scope>
</reference>
<dbReference type="Proteomes" id="UP001152797">
    <property type="component" value="Unassembled WGS sequence"/>
</dbReference>
<evidence type="ECO:0000313" key="4">
    <source>
        <dbReference type="Proteomes" id="UP001152797"/>
    </source>
</evidence>
<name>A0A9P1CLW1_9DINO</name>
<evidence type="ECO:0000313" key="2">
    <source>
        <dbReference type="EMBL" id="CAI3992591.1"/>
    </source>
</evidence>
<dbReference type="EMBL" id="CAMXCT010001733">
    <property type="protein sequence ID" value="CAI3992591.1"/>
    <property type="molecule type" value="Genomic_DNA"/>
</dbReference>
<sequence length="243" mass="27125">MTVSFGDTPASSDQAMPAEFLLLPEIPSTSAKDILSTEPPKLNSIIMSSWSHRLSKVQASYAQASEVEPLGQLSLTELKATPRSFGKAHMGKTFQEIWDSDPQWIKWFLSHYAASTKTKHRKMILFIQLMIEESEKETPQPSAKALPKALAARPKSHAAPAMQLPVPTESEVESFEMMSEAPWIEASETREDIHALQTRLLSLEDAMQRMIALMSRGPMTSHAPIPEDHLETATTAWDDPWNN</sequence>
<comment type="caution">
    <text evidence="2">The sequence shown here is derived from an EMBL/GenBank/DDBJ whole genome shotgun (WGS) entry which is preliminary data.</text>
</comment>
<dbReference type="EMBL" id="CAMXCT030001733">
    <property type="protein sequence ID" value="CAL4779903.1"/>
    <property type="molecule type" value="Genomic_DNA"/>
</dbReference>
<accession>A0A9P1CLW1</accession>
<gene>
    <name evidence="2" type="ORF">C1SCF055_LOCUS19408</name>
</gene>
<organism evidence="2">
    <name type="scientific">Cladocopium goreaui</name>
    <dbReference type="NCBI Taxonomy" id="2562237"/>
    <lineage>
        <taxon>Eukaryota</taxon>
        <taxon>Sar</taxon>
        <taxon>Alveolata</taxon>
        <taxon>Dinophyceae</taxon>
        <taxon>Suessiales</taxon>
        <taxon>Symbiodiniaceae</taxon>
        <taxon>Cladocopium</taxon>
    </lineage>
</organism>
<feature type="region of interest" description="Disordered" evidence="1">
    <location>
        <begin position="219"/>
        <end position="243"/>
    </location>
</feature>
<protein>
    <submittedName>
        <fullName evidence="3">Copia protein</fullName>
    </submittedName>
</protein>
<evidence type="ECO:0000313" key="3">
    <source>
        <dbReference type="EMBL" id="CAL4779903.1"/>
    </source>
</evidence>
<reference evidence="3 4" key="2">
    <citation type="submission" date="2024-05" db="EMBL/GenBank/DDBJ databases">
        <authorList>
            <person name="Chen Y."/>
            <person name="Shah S."/>
            <person name="Dougan E. K."/>
            <person name="Thang M."/>
            <person name="Chan C."/>
        </authorList>
    </citation>
    <scope>NUCLEOTIDE SEQUENCE [LARGE SCALE GENOMIC DNA]</scope>
</reference>
<dbReference type="EMBL" id="CAMXCT020001733">
    <property type="protein sequence ID" value="CAL1145966.1"/>
    <property type="molecule type" value="Genomic_DNA"/>
</dbReference>
<proteinExistence type="predicted"/>
<evidence type="ECO:0000256" key="1">
    <source>
        <dbReference type="SAM" id="MobiDB-lite"/>
    </source>
</evidence>